<keyword evidence="3" id="KW-1185">Reference proteome</keyword>
<accession>A0A2Z5G2E5</accession>
<organism evidence="2 3">
    <name type="scientific">Acidisarcina polymorpha</name>
    <dbReference type="NCBI Taxonomy" id="2211140"/>
    <lineage>
        <taxon>Bacteria</taxon>
        <taxon>Pseudomonadati</taxon>
        <taxon>Acidobacteriota</taxon>
        <taxon>Terriglobia</taxon>
        <taxon>Terriglobales</taxon>
        <taxon>Acidobacteriaceae</taxon>
        <taxon>Acidisarcina</taxon>
    </lineage>
</organism>
<keyword evidence="1" id="KW-1133">Transmembrane helix</keyword>
<evidence type="ECO:0000313" key="3">
    <source>
        <dbReference type="Proteomes" id="UP000253606"/>
    </source>
</evidence>
<proteinExistence type="predicted"/>
<feature type="transmembrane region" description="Helical" evidence="1">
    <location>
        <begin position="20"/>
        <end position="42"/>
    </location>
</feature>
<keyword evidence="1" id="KW-0472">Membrane</keyword>
<dbReference type="Proteomes" id="UP000253606">
    <property type="component" value="Chromosome"/>
</dbReference>
<gene>
    <name evidence="2" type="ORF">ACPOL_3930</name>
</gene>
<dbReference type="KEGG" id="abas:ACPOL_3930"/>
<evidence type="ECO:0000313" key="2">
    <source>
        <dbReference type="EMBL" id="AXC13209.1"/>
    </source>
</evidence>
<dbReference type="AlphaFoldDB" id="A0A2Z5G2E5"/>
<reference evidence="2 3" key="1">
    <citation type="journal article" date="2018" name="Front. Microbiol.">
        <title>Hydrolytic Capabilities as a Key to Environmental Success: Chitinolytic and Cellulolytic Acidobacteria From Acidic Sub-arctic Soils and Boreal Peatlands.</title>
        <authorList>
            <person name="Belova S.E."/>
            <person name="Ravin N.V."/>
            <person name="Pankratov T.A."/>
            <person name="Rakitin A.L."/>
            <person name="Ivanova A.A."/>
            <person name="Beletsky A.V."/>
            <person name="Mardanov A.V."/>
            <person name="Sinninghe Damste J.S."/>
            <person name="Dedysh S.N."/>
        </authorList>
    </citation>
    <scope>NUCLEOTIDE SEQUENCE [LARGE SCALE GENOMIC DNA]</scope>
    <source>
        <strain evidence="2 3">SBC82</strain>
    </source>
</reference>
<name>A0A2Z5G2E5_9BACT</name>
<sequence length="43" mass="4271">MIHGAYENLLTPGLALAPRTAALTIAAVISATIVVLAAKAALV</sequence>
<evidence type="ECO:0000256" key="1">
    <source>
        <dbReference type="SAM" id="Phobius"/>
    </source>
</evidence>
<keyword evidence="1" id="KW-0812">Transmembrane</keyword>
<dbReference type="EMBL" id="CP030840">
    <property type="protein sequence ID" value="AXC13209.1"/>
    <property type="molecule type" value="Genomic_DNA"/>
</dbReference>
<protein>
    <submittedName>
        <fullName evidence="2">Uncharacterized protein</fullName>
    </submittedName>
</protein>